<evidence type="ECO:0000313" key="2">
    <source>
        <dbReference type="EMBL" id="WTT23891.1"/>
    </source>
</evidence>
<feature type="region of interest" description="Disordered" evidence="1">
    <location>
        <begin position="61"/>
        <end position="110"/>
    </location>
</feature>
<dbReference type="EMBL" id="CP108223">
    <property type="protein sequence ID" value="WTT23891.1"/>
    <property type="molecule type" value="Genomic_DNA"/>
</dbReference>
<proteinExistence type="predicted"/>
<organism evidence="2">
    <name type="scientific">Streptomyces sp. NBC_00093</name>
    <dbReference type="NCBI Taxonomy" id="2975649"/>
    <lineage>
        <taxon>Bacteria</taxon>
        <taxon>Bacillati</taxon>
        <taxon>Actinomycetota</taxon>
        <taxon>Actinomycetes</taxon>
        <taxon>Kitasatosporales</taxon>
        <taxon>Streptomycetaceae</taxon>
        <taxon>Streptomyces</taxon>
    </lineage>
</organism>
<sequence length="110" mass="11283">MSPAVLMTDPVEPIITAGGIHVREAHPEDSPARVLGFLTGHAPLVDGASPDDPAGWVRAFNQEFPPDFSPSPEGSAEAAEGGPDDPGGWVRALDEHLVPEDAAGPSRAAG</sequence>
<gene>
    <name evidence="2" type="ORF">OHA22_51030</name>
</gene>
<reference evidence="2" key="1">
    <citation type="submission" date="2022-10" db="EMBL/GenBank/DDBJ databases">
        <title>The complete genomes of actinobacterial strains from the NBC collection.</title>
        <authorList>
            <person name="Joergensen T.S."/>
            <person name="Alvarez Arevalo M."/>
            <person name="Sterndorff E.B."/>
            <person name="Faurdal D."/>
            <person name="Vuksanovic O."/>
            <person name="Mourched A.-S."/>
            <person name="Charusanti P."/>
            <person name="Shaw S."/>
            <person name="Blin K."/>
            <person name="Weber T."/>
        </authorList>
    </citation>
    <scope>NUCLEOTIDE SEQUENCE</scope>
    <source>
        <strain evidence="2">NBC_00093</strain>
    </source>
</reference>
<dbReference type="AlphaFoldDB" id="A0AAU2AI36"/>
<name>A0AAU2AI36_9ACTN</name>
<protein>
    <submittedName>
        <fullName evidence="2">Uncharacterized protein</fullName>
    </submittedName>
</protein>
<evidence type="ECO:0000256" key="1">
    <source>
        <dbReference type="SAM" id="MobiDB-lite"/>
    </source>
</evidence>
<accession>A0AAU2AI36</accession>